<reference evidence="2 3" key="1">
    <citation type="submission" date="2024-02" db="EMBL/GenBank/DDBJ databases">
        <title>De novo assembly and annotation of 12 fungi associated with fruit tree decline syndrome in Ontario, Canada.</title>
        <authorList>
            <person name="Sulman M."/>
            <person name="Ellouze W."/>
            <person name="Ilyukhin E."/>
        </authorList>
    </citation>
    <scope>NUCLEOTIDE SEQUENCE [LARGE SCALE GENOMIC DNA]</scope>
    <source>
        <strain evidence="2 3">M1-105</strain>
    </source>
</reference>
<dbReference type="Proteomes" id="UP001521116">
    <property type="component" value="Unassembled WGS sequence"/>
</dbReference>
<evidence type="ECO:0000313" key="3">
    <source>
        <dbReference type="Proteomes" id="UP001521116"/>
    </source>
</evidence>
<gene>
    <name evidence="2" type="ORF">SLS56_007798</name>
</gene>
<feature type="compositionally biased region" description="Pro residues" evidence="1">
    <location>
        <begin position="271"/>
        <end position="285"/>
    </location>
</feature>
<feature type="region of interest" description="Disordered" evidence="1">
    <location>
        <begin position="233"/>
        <end position="330"/>
    </location>
</feature>
<comment type="caution">
    <text evidence="2">The sequence shown here is derived from an EMBL/GenBank/DDBJ whole genome shotgun (WGS) entry which is preliminary data.</text>
</comment>
<protein>
    <submittedName>
        <fullName evidence="2">Uncharacterized protein</fullName>
    </submittedName>
</protein>
<feature type="compositionally biased region" description="Basic and acidic residues" evidence="1">
    <location>
        <begin position="304"/>
        <end position="318"/>
    </location>
</feature>
<evidence type="ECO:0000256" key="1">
    <source>
        <dbReference type="SAM" id="MobiDB-lite"/>
    </source>
</evidence>
<proteinExistence type="predicted"/>
<organism evidence="2 3">
    <name type="scientific">Neofusicoccum ribis</name>
    <dbReference type="NCBI Taxonomy" id="45134"/>
    <lineage>
        <taxon>Eukaryota</taxon>
        <taxon>Fungi</taxon>
        <taxon>Dikarya</taxon>
        <taxon>Ascomycota</taxon>
        <taxon>Pezizomycotina</taxon>
        <taxon>Dothideomycetes</taxon>
        <taxon>Dothideomycetes incertae sedis</taxon>
        <taxon>Botryosphaeriales</taxon>
        <taxon>Botryosphaeriaceae</taxon>
        <taxon>Neofusicoccum</taxon>
    </lineage>
</organism>
<dbReference type="EMBL" id="JAJVDC020000106">
    <property type="protein sequence ID" value="KAL1624394.1"/>
    <property type="molecule type" value="Genomic_DNA"/>
</dbReference>
<name>A0ABR3SLX8_9PEZI</name>
<accession>A0ABR3SLX8</accession>
<keyword evidence="3" id="KW-1185">Reference proteome</keyword>
<feature type="compositionally biased region" description="Basic residues" evidence="1">
    <location>
        <begin position="248"/>
        <end position="266"/>
    </location>
</feature>
<evidence type="ECO:0000313" key="2">
    <source>
        <dbReference type="EMBL" id="KAL1624394.1"/>
    </source>
</evidence>
<sequence length="330" mass="36062">MPKTPNLHNYTMGKQTITIREALRRLALPDEHALHTAILTQPFFLPTWAEFRDDLLWGKPDATGLSGHIFLKCVVPAAVRELLNPDGPSEYYIPRDRARPDKTPYIPSDHYVRLILLTLPPLREPGRLLHARVRDEHDLATAVDALGYLVHVLRNQYRPGNAGQLSRTLQRLAPPSRHAERARLFDNPRCAAHSGRAATDAPAATTAFGTDAAGLAARRVASADPAAFALAAQRAAAAPAPPSGPRLDRHHQHQQRDRRQHQHHQHGPAAPGLPCPSTAPAPAPASAPASQPVMAVSARRFKRSRSEEEGETGLHDVPAKASRIGLEEEV</sequence>
<feature type="compositionally biased region" description="Low complexity" evidence="1">
    <location>
        <begin position="286"/>
        <end position="298"/>
    </location>
</feature>